<evidence type="ECO:0000313" key="2">
    <source>
        <dbReference type="Proteomes" id="UP000251923"/>
    </source>
</evidence>
<comment type="caution">
    <text evidence="1">The sequence shown here is derived from an EMBL/GenBank/DDBJ whole genome shotgun (WGS) entry which is preliminary data.</text>
</comment>
<name>A0A329PTK5_9LACT</name>
<sequence>MTVSEKSFLLLTWQTKIKYSVSNNNYSVNKNIHFNRAKYVLCTLLQKEVEVKVQVKAEVKVEVKVQVRVEVKARKN</sequence>
<proteinExistence type="predicted"/>
<organism evidence="1 2">
    <name type="scientific">Aerococcus urinae</name>
    <dbReference type="NCBI Taxonomy" id="1376"/>
    <lineage>
        <taxon>Bacteria</taxon>
        <taxon>Bacillati</taxon>
        <taxon>Bacillota</taxon>
        <taxon>Bacilli</taxon>
        <taxon>Lactobacillales</taxon>
        <taxon>Aerococcaceae</taxon>
        <taxon>Aerococcus</taxon>
    </lineage>
</organism>
<dbReference type="AlphaFoldDB" id="A0A329PTK5"/>
<protein>
    <submittedName>
        <fullName evidence="1">Uncharacterized protein</fullName>
    </submittedName>
</protein>
<reference evidence="1 2" key="1">
    <citation type="submission" date="2018-04" db="EMBL/GenBank/DDBJ databases">
        <title>Aerococcus urinae genomes.</title>
        <authorList>
            <person name="Hilt E."/>
            <person name="Gilbert N.M."/>
            <person name="Thomas-White K."/>
            <person name="Putonti C."/>
            <person name="Lewis A.L."/>
            <person name="Visck K.L."/>
            <person name="Wolfe A.J."/>
        </authorList>
    </citation>
    <scope>NUCLEOTIDE SEQUENCE [LARGE SCALE GENOMIC DNA]</scope>
    <source>
        <strain evidence="1 2">UMB7480</strain>
    </source>
</reference>
<dbReference type="EMBL" id="QMHM01000023">
    <property type="protein sequence ID" value="RAV77524.1"/>
    <property type="molecule type" value="Genomic_DNA"/>
</dbReference>
<evidence type="ECO:0000313" key="1">
    <source>
        <dbReference type="EMBL" id="RAV77524.1"/>
    </source>
</evidence>
<accession>A0A329PTK5</accession>
<dbReference type="Proteomes" id="UP000251923">
    <property type="component" value="Unassembled WGS sequence"/>
</dbReference>
<gene>
    <name evidence="1" type="ORF">DBT54_08685</name>
</gene>